<dbReference type="EMBL" id="CP025958">
    <property type="protein sequence ID" value="AWM41759.1"/>
    <property type="molecule type" value="Genomic_DNA"/>
</dbReference>
<sequence>MTLPEKVTATRRDVNGVEATVLVAHLGGRRYGLAVPDDATSLRMQQAVMWMRNKMAAEEPRAPLWDRLLSGASLALPD</sequence>
<keyword evidence="2" id="KW-1185">Reference proteome</keyword>
<reference evidence="1 2" key="1">
    <citation type="submission" date="2018-01" db="EMBL/GenBank/DDBJ databases">
        <title>G. obscuriglobus.</title>
        <authorList>
            <person name="Franke J."/>
            <person name="Blomberg W."/>
            <person name="Selmecki A."/>
        </authorList>
    </citation>
    <scope>NUCLEOTIDE SEQUENCE [LARGE SCALE GENOMIC DNA]</scope>
    <source>
        <strain evidence="1 2">DSM 5831</strain>
    </source>
</reference>
<dbReference type="AlphaFoldDB" id="A0A2Z3H4Q2"/>
<dbReference type="KEGG" id="gog:C1280_35365"/>
<protein>
    <submittedName>
        <fullName evidence="1">Uncharacterized protein</fullName>
    </submittedName>
</protein>
<dbReference type="Proteomes" id="UP000245802">
    <property type="component" value="Chromosome"/>
</dbReference>
<evidence type="ECO:0000313" key="1">
    <source>
        <dbReference type="EMBL" id="AWM41759.1"/>
    </source>
</evidence>
<organism evidence="1 2">
    <name type="scientific">Gemmata obscuriglobus</name>
    <dbReference type="NCBI Taxonomy" id="114"/>
    <lineage>
        <taxon>Bacteria</taxon>
        <taxon>Pseudomonadati</taxon>
        <taxon>Planctomycetota</taxon>
        <taxon>Planctomycetia</taxon>
        <taxon>Gemmatales</taxon>
        <taxon>Gemmataceae</taxon>
        <taxon>Gemmata</taxon>
    </lineage>
</organism>
<gene>
    <name evidence="1" type="ORF">C1280_35365</name>
</gene>
<proteinExistence type="predicted"/>
<evidence type="ECO:0000313" key="2">
    <source>
        <dbReference type="Proteomes" id="UP000245802"/>
    </source>
</evidence>
<accession>A0A2Z3H4Q2</accession>
<dbReference type="RefSeq" id="WP_010038320.1">
    <property type="nucleotide sequence ID" value="NZ_CP025958.1"/>
</dbReference>
<name>A0A2Z3H4Q2_9BACT</name>